<name>K7MY31_SOYBN</name>
<proteinExistence type="predicted"/>
<organism evidence="3">
    <name type="scientific">Glycine max</name>
    <name type="common">Soybean</name>
    <name type="synonym">Glycine hispida</name>
    <dbReference type="NCBI Taxonomy" id="3847"/>
    <lineage>
        <taxon>Eukaryota</taxon>
        <taxon>Viridiplantae</taxon>
        <taxon>Streptophyta</taxon>
        <taxon>Embryophyta</taxon>
        <taxon>Tracheophyta</taxon>
        <taxon>Spermatophyta</taxon>
        <taxon>Magnoliopsida</taxon>
        <taxon>eudicotyledons</taxon>
        <taxon>Gunneridae</taxon>
        <taxon>Pentapetalae</taxon>
        <taxon>rosids</taxon>
        <taxon>fabids</taxon>
        <taxon>Fabales</taxon>
        <taxon>Fabaceae</taxon>
        <taxon>Papilionoideae</taxon>
        <taxon>50 kb inversion clade</taxon>
        <taxon>NPAAA clade</taxon>
        <taxon>indigoferoid/millettioid clade</taxon>
        <taxon>Phaseoleae</taxon>
        <taxon>Glycine</taxon>
        <taxon>Glycine subgen. Soja</taxon>
    </lineage>
</organism>
<dbReference type="Gene3D" id="3.40.50.300">
    <property type="entry name" value="P-loop containing nucleotide triphosphate hydrolases"/>
    <property type="match status" value="1"/>
</dbReference>
<dbReference type="Pfam" id="PF01926">
    <property type="entry name" value="MMR_HSR1"/>
    <property type="match status" value="1"/>
</dbReference>
<evidence type="ECO:0000313" key="4">
    <source>
        <dbReference type="Proteomes" id="UP000008827"/>
    </source>
</evidence>
<keyword evidence="4" id="KW-1185">Reference proteome</keyword>
<gene>
    <name evidence="2" type="ORF">GLYMA_19G126200</name>
</gene>
<dbReference type="EMBL" id="CM000852">
    <property type="protein sequence ID" value="KRG95044.1"/>
    <property type="molecule type" value="Genomic_DNA"/>
</dbReference>
<protein>
    <recommendedName>
        <fullName evidence="1">G domain-containing protein</fullName>
    </recommendedName>
</protein>
<reference evidence="3" key="2">
    <citation type="submission" date="2018-02" db="UniProtKB">
        <authorList>
            <consortium name="EnsemblPlants"/>
        </authorList>
    </citation>
    <scope>IDENTIFICATION</scope>
    <source>
        <strain evidence="3">Williams 82</strain>
    </source>
</reference>
<dbReference type="Proteomes" id="UP000008827">
    <property type="component" value="Chromosome 19"/>
</dbReference>
<dbReference type="EnsemblPlants" id="KRG95044">
    <property type="protein sequence ID" value="KRG95044"/>
    <property type="gene ID" value="GLYMA_19G126200"/>
</dbReference>
<sequence>MLGLKKIEEIFAQEWKVVDDLLGIAKKLNLYHLADNYKSLNVGKSSLVHVFSTGKPEISNYPFTTRGILMGHIILNF</sequence>
<evidence type="ECO:0000259" key="1">
    <source>
        <dbReference type="Pfam" id="PF01926"/>
    </source>
</evidence>
<reference evidence="2" key="3">
    <citation type="submission" date="2018-07" db="EMBL/GenBank/DDBJ databases">
        <title>WGS assembly of Glycine max.</title>
        <authorList>
            <person name="Schmutz J."/>
            <person name="Cannon S."/>
            <person name="Schlueter J."/>
            <person name="Ma J."/>
            <person name="Mitros T."/>
            <person name="Nelson W."/>
            <person name="Hyten D."/>
            <person name="Song Q."/>
            <person name="Thelen J."/>
            <person name="Cheng J."/>
            <person name="Xu D."/>
            <person name="Hellsten U."/>
            <person name="May G."/>
            <person name="Yu Y."/>
            <person name="Sakurai T."/>
            <person name="Umezawa T."/>
            <person name="Bhattacharyya M."/>
            <person name="Sandhu D."/>
            <person name="Valliyodan B."/>
            <person name="Lindquist E."/>
            <person name="Peto M."/>
            <person name="Grant D."/>
            <person name="Shu S."/>
            <person name="Goodstein D."/>
            <person name="Barry K."/>
            <person name="Futrell-Griggs M."/>
            <person name="Abernathy B."/>
            <person name="Du J."/>
            <person name="Tian Z."/>
            <person name="Zhu L."/>
            <person name="Gill N."/>
            <person name="Joshi T."/>
            <person name="Libault M."/>
            <person name="Sethuraman A."/>
            <person name="Zhang X."/>
            <person name="Shinozaki K."/>
            <person name="Nguyen H."/>
            <person name="Wing R."/>
            <person name="Cregan P."/>
            <person name="Specht J."/>
            <person name="Grimwood J."/>
            <person name="Rokhsar D."/>
            <person name="Stacey G."/>
            <person name="Shoemaker R."/>
            <person name="Jackson S."/>
        </authorList>
    </citation>
    <scope>NUCLEOTIDE SEQUENCE</scope>
    <source>
        <tissue evidence="2">Callus</tissue>
    </source>
</reference>
<dbReference type="InParanoid" id="K7MY31"/>
<feature type="domain" description="G" evidence="1">
    <location>
        <begin position="41"/>
        <end position="73"/>
    </location>
</feature>
<dbReference type="AlphaFoldDB" id="K7MY31"/>
<dbReference type="HOGENOM" id="CLU_2642959_0_0_1"/>
<dbReference type="Gramene" id="KRG95044">
    <property type="protein sequence ID" value="KRG95044"/>
    <property type="gene ID" value="GLYMA_19G126200"/>
</dbReference>
<dbReference type="InterPro" id="IPR006073">
    <property type="entry name" value="GTP-bd"/>
</dbReference>
<dbReference type="InterPro" id="IPR027417">
    <property type="entry name" value="P-loop_NTPase"/>
</dbReference>
<dbReference type="PaxDb" id="3847-GLYMA19G30621.1"/>
<accession>K7MY31</accession>
<dbReference type="GO" id="GO:0005525">
    <property type="term" value="F:GTP binding"/>
    <property type="evidence" value="ECO:0007669"/>
    <property type="project" value="InterPro"/>
</dbReference>
<dbReference type="SUPFAM" id="SSF52540">
    <property type="entry name" value="P-loop containing nucleoside triphosphate hydrolases"/>
    <property type="match status" value="1"/>
</dbReference>
<reference evidence="2 3" key="1">
    <citation type="journal article" date="2010" name="Nature">
        <title>Genome sequence of the palaeopolyploid soybean.</title>
        <authorList>
            <person name="Schmutz J."/>
            <person name="Cannon S.B."/>
            <person name="Schlueter J."/>
            <person name="Ma J."/>
            <person name="Mitros T."/>
            <person name="Nelson W."/>
            <person name="Hyten D.L."/>
            <person name="Song Q."/>
            <person name="Thelen J.J."/>
            <person name="Cheng J."/>
            <person name="Xu D."/>
            <person name="Hellsten U."/>
            <person name="May G.D."/>
            <person name="Yu Y."/>
            <person name="Sakurai T."/>
            <person name="Umezawa T."/>
            <person name="Bhattacharyya M.K."/>
            <person name="Sandhu D."/>
            <person name="Valliyodan B."/>
            <person name="Lindquist E."/>
            <person name="Peto M."/>
            <person name="Grant D."/>
            <person name="Shu S."/>
            <person name="Goodstein D."/>
            <person name="Barry K."/>
            <person name="Futrell-Griggs M."/>
            <person name="Abernathy B."/>
            <person name="Du J."/>
            <person name="Tian Z."/>
            <person name="Zhu L."/>
            <person name="Gill N."/>
            <person name="Joshi T."/>
            <person name="Libault M."/>
            <person name="Sethuraman A."/>
            <person name="Zhang X.-C."/>
            <person name="Shinozaki K."/>
            <person name="Nguyen H.T."/>
            <person name="Wing R.A."/>
            <person name="Cregan P."/>
            <person name="Specht J."/>
            <person name="Grimwood J."/>
            <person name="Rokhsar D."/>
            <person name="Stacey G."/>
            <person name="Shoemaker R.C."/>
            <person name="Jackson S.A."/>
        </authorList>
    </citation>
    <scope>NUCLEOTIDE SEQUENCE [LARGE SCALE GENOMIC DNA]</scope>
    <source>
        <strain evidence="3">cv. Williams 82</strain>
        <tissue evidence="2">Callus</tissue>
    </source>
</reference>
<dbReference type="STRING" id="3847.K7MY31"/>
<dbReference type="eggNOG" id="KOG1490">
    <property type="taxonomic scope" value="Eukaryota"/>
</dbReference>
<evidence type="ECO:0000313" key="3">
    <source>
        <dbReference type="EnsemblPlants" id="KRG95044"/>
    </source>
</evidence>
<dbReference type="PANTHER" id="PTHR45759">
    <property type="entry name" value="NUCLEOLAR GTP-BINDING PROTEIN 1"/>
    <property type="match status" value="1"/>
</dbReference>
<evidence type="ECO:0000313" key="2">
    <source>
        <dbReference type="EMBL" id="KRG95044.1"/>
    </source>
</evidence>